<sequence length="55" mass="6491">MTCWGKDDYYIENGNRRKKEERKPAEGPVLTPPRNLNEVDARIAAQKRLEYLKTK</sequence>
<name>A0A2T4YZK5_9BACL</name>
<comment type="caution">
    <text evidence="2">The sequence shown here is derived from an EMBL/GenBank/DDBJ whole genome shotgun (WGS) entry which is preliminary data.</text>
</comment>
<evidence type="ECO:0000313" key="3">
    <source>
        <dbReference type="Proteomes" id="UP000241639"/>
    </source>
</evidence>
<protein>
    <submittedName>
        <fullName evidence="2">Uncharacterized protein</fullName>
    </submittedName>
</protein>
<dbReference type="EMBL" id="PZZP01000005">
    <property type="protein sequence ID" value="PTM52694.1"/>
    <property type="molecule type" value="Genomic_DNA"/>
</dbReference>
<keyword evidence="3" id="KW-1185">Reference proteome</keyword>
<organism evidence="2 3">
    <name type="scientific">Desmospora activa DSM 45169</name>
    <dbReference type="NCBI Taxonomy" id="1121389"/>
    <lineage>
        <taxon>Bacteria</taxon>
        <taxon>Bacillati</taxon>
        <taxon>Bacillota</taxon>
        <taxon>Bacilli</taxon>
        <taxon>Bacillales</taxon>
        <taxon>Thermoactinomycetaceae</taxon>
        <taxon>Desmospora</taxon>
    </lineage>
</organism>
<dbReference type="AlphaFoldDB" id="A0A2T4YZK5"/>
<proteinExistence type="predicted"/>
<dbReference type="RefSeq" id="WP_170105705.1">
    <property type="nucleotide sequence ID" value="NZ_PZZP01000005.1"/>
</dbReference>
<evidence type="ECO:0000313" key="2">
    <source>
        <dbReference type="EMBL" id="PTM52694.1"/>
    </source>
</evidence>
<evidence type="ECO:0000256" key="1">
    <source>
        <dbReference type="SAM" id="MobiDB-lite"/>
    </source>
</evidence>
<accession>A0A2T4YZK5</accession>
<dbReference type="Proteomes" id="UP000241639">
    <property type="component" value="Unassembled WGS sequence"/>
</dbReference>
<gene>
    <name evidence="2" type="ORF">C8J48_3687</name>
</gene>
<feature type="region of interest" description="Disordered" evidence="1">
    <location>
        <begin position="14"/>
        <end position="34"/>
    </location>
</feature>
<reference evidence="2 3" key="1">
    <citation type="submission" date="2018-04" db="EMBL/GenBank/DDBJ databases">
        <title>Genomic Encyclopedia of Archaeal and Bacterial Type Strains, Phase II (KMG-II): from individual species to whole genera.</title>
        <authorList>
            <person name="Goeker M."/>
        </authorList>
    </citation>
    <scope>NUCLEOTIDE SEQUENCE [LARGE SCALE GENOMIC DNA]</scope>
    <source>
        <strain evidence="2 3">DSM 45169</strain>
    </source>
</reference>